<evidence type="ECO:0000256" key="1">
    <source>
        <dbReference type="SAM" id="Phobius"/>
    </source>
</evidence>
<reference evidence="2" key="1">
    <citation type="submission" date="2020-07" db="EMBL/GenBank/DDBJ databases">
        <title>Genome sequence and genetic diversity analysis of an under-domesticated orphan crop, white fonio (Digitaria exilis).</title>
        <authorList>
            <person name="Bennetzen J.L."/>
            <person name="Chen S."/>
            <person name="Ma X."/>
            <person name="Wang X."/>
            <person name="Yssel A.E.J."/>
            <person name="Chaluvadi S.R."/>
            <person name="Johnson M."/>
            <person name="Gangashetty P."/>
            <person name="Hamidou F."/>
            <person name="Sanogo M.D."/>
            <person name="Zwaenepoel A."/>
            <person name="Wallace J."/>
            <person name="Van De Peer Y."/>
            <person name="Van Deynze A."/>
        </authorList>
    </citation>
    <scope>NUCLEOTIDE SEQUENCE</scope>
    <source>
        <tissue evidence="2">Leaves</tissue>
    </source>
</reference>
<dbReference type="AlphaFoldDB" id="A0A835BL61"/>
<organism evidence="2 3">
    <name type="scientific">Digitaria exilis</name>
    <dbReference type="NCBI Taxonomy" id="1010633"/>
    <lineage>
        <taxon>Eukaryota</taxon>
        <taxon>Viridiplantae</taxon>
        <taxon>Streptophyta</taxon>
        <taxon>Embryophyta</taxon>
        <taxon>Tracheophyta</taxon>
        <taxon>Spermatophyta</taxon>
        <taxon>Magnoliopsida</taxon>
        <taxon>Liliopsida</taxon>
        <taxon>Poales</taxon>
        <taxon>Poaceae</taxon>
        <taxon>PACMAD clade</taxon>
        <taxon>Panicoideae</taxon>
        <taxon>Panicodae</taxon>
        <taxon>Paniceae</taxon>
        <taxon>Anthephorinae</taxon>
        <taxon>Digitaria</taxon>
    </lineage>
</organism>
<keyword evidence="1" id="KW-1133">Transmembrane helix</keyword>
<comment type="caution">
    <text evidence="2">The sequence shown here is derived from an EMBL/GenBank/DDBJ whole genome shotgun (WGS) entry which is preliminary data.</text>
</comment>
<feature type="transmembrane region" description="Helical" evidence="1">
    <location>
        <begin position="49"/>
        <end position="72"/>
    </location>
</feature>
<protein>
    <submittedName>
        <fullName evidence="2">Uncharacterized protein</fullName>
    </submittedName>
</protein>
<keyword evidence="3" id="KW-1185">Reference proteome</keyword>
<evidence type="ECO:0000313" key="2">
    <source>
        <dbReference type="EMBL" id="KAF8701227.1"/>
    </source>
</evidence>
<keyword evidence="1" id="KW-0812">Transmembrane</keyword>
<dbReference type="EMBL" id="JACEFO010001814">
    <property type="protein sequence ID" value="KAF8701227.1"/>
    <property type="molecule type" value="Genomic_DNA"/>
</dbReference>
<sequence length="89" mass="10619">MPWLRLQLLQLHHELIKKSQVQLRQKGMKVQLHVVVLRNYNKRCMLSSLSFTLILIIMLYCLSRVLCFYSGLSMKIQVIRVPWNPIRVL</sequence>
<name>A0A835BL61_9POAL</name>
<dbReference type="Proteomes" id="UP000636709">
    <property type="component" value="Unassembled WGS sequence"/>
</dbReference>
<evidence type="ECO:0000313" key="3">
    <source>
        <dbReference type="Proteomes" id="UP000636709"/>
    </source>
</evidence>
<proteinExistence type="predicted"/>
<gene>
    <name evidence="2" type="ORF">HU200_033712</name>
</gene>
<keyword evidence="1" id="KW-0472">Membrane</keyword>
<accession>A0A835BL61</accession>